<dbReference type="STRING" id="1703770.AMJ39_01175"/>
<dbReference type="GO" id="GO:0051536">
    <property type="term" value="F:iron-sulfur cluster binding"/>
    <property type="evidence" value="ECO:0007669"/>
    <property type="project" value="UniProtKB-KW"/>
</dbReference>
<keyword evidence="1" id="KW-0479">Metal-binding</keyword>
<dbReference type="GO" id="GO:0046872">
    <property type="term" value="F:metal ion binding"/>
    <property type="evidence" value="ECO:0007669"/>
    <property type="project" value="UniProtKB-KW"/>
</dbReference>
<dbReference type="GO" id="GO:0016491">
    <property type="term" value="F:oxidoreductase activity"/>
    <property type="evidence" value="ECO:0007669"/>
    <property type="project" value="UniProtKB-KW"/>
</dbReference>
<reference evidence="6 7" key="1">
    <citation type="journal article" date="2015" name="Microbiome">
        <title>Genomic resolution of linkages in carbon, nitrogen, and sulfur cycling among widespread estuary sediment bacteria.</title>
        <authorList>
            <person name="Baker B.J."/>
            <person name="Lazar C.S."/>
            <person name="Teske A.P."/>
            <person name="Dick G.J."/>
        </authorList>
    </citation>
    <scope>NUCLEOTIDE SEQUENCE [LARGE SCALE GENOMIC DNA]</scope>
    <source>
        <strain evidence="6">DG_24</strain>
    </source>
</reference>
<dbReference type="EMBL" id="LIZS01000005">
    <property type="protein sequence ID" value="KPJ54196.1"/>
    <property type="molecule type" value="Genomic_DNA"/>
</dbReference>
<gene>
    <name evidence="6" type="ORF">AMJ39_01175</name>
</gene>
<organism evidence="6 7">
    <name type="scientific">candidate division TA06 bacterium DG_24</name>
    <dbReference type="NCBI Taxonomy" id="1703770"/>
    <lineage>
        <taxon>Bacteria</taxon>
        <taxon>Bacteria division TA06</taxon>
    </lineage>
</organism>
<protein>
    <submittedName>
        <fullName evidence="6">Methyl-viologen-reducing hydrogenase subunit delta</fullName>
    </submittedName>
</protein>
<dbReference type="Proteomes" id="UP000052008">
    <property type="component" value="Unassembled WGS sequence"/>
</dbReference>
<accession>A0A0S7WVM2</accession>
<evidence type="ECO:0000313" key="7">
    <source>
        <dbReference type="Proteomes" id="UP000052008"/>
    </source>
</evidence>
<proteinExistence type="predicted"/>
<keyword evidence="2" id="KW-0560">Oxidoreductase</keyword>
<dbReference type="InterPro" id="IPR003813">
    <property type="entry name" value="MvhD/FlpD"/>
</dbReference>
<keyword evidence="4" id="KW-0411">Iron-sulfur</keyword>
<feature type="domain" description="F420-non-reducing hydrogenase iron-sulfur subunit D" evidence="5">
    <location>
        <begin position="13"/>
        <end position="135"/>
    </location>
</feature>
<evidence type="ECO:0000256" key="3">
    <source>
        <dbReference type="ARBA" id="ARBA00023004"/>
    </source>
</evidence>
<sequence>MGAEVSEEFEPKIVAFACNWCSYPAADSAGVGRMQYPSNVRVIRVMCAGRINPSFVLKAFELGADGVLVSGCHIEDCHYLFGARRAGDQYEKVEQLVHLLGLEKERLRLERISAAEAPKWAQVIRDFVADVKKVGRSPLAGIRSASDEEKEASWKQ</sequence>
<comment type="caution">
    <text evidence="6">The sequence shown here is derived from an EMBL/GenBank/DDBJ whole genome shotgun (WGS) entry which is preliminary data.</text>
</comment>
<keyword evidence="3" id="KW-0408">Iron</keyword>
<dbReference type="AlphaFoldDB" id="A0A0S7WVM2"/>
<name>A0A0S7WVM2_UNCT6</name>
<evidence type="ECO:0000313" key="6">
    <source>
        <dbReference type="EMBL" id="KPJ54196.1"/>
    </source>
</evidence>
<evidence type="ECO:0000256" key="4">
    <source>
        <dbReference type="ARBA" id="ARBA00023014"/>
    </source>
</evidence>
<dbReference type="Pfam" id="PF02662">
    <property type="entry name" value="FlpD"/>
    <property type="match status" value="1"/>
</dbReference>
<evidence type="ECO:0000259" key="5">
    <source>
        <dbReference type="Pfam" id="PF02662"/>
    </source>
</evidence>
<evidence type="ECO:0000256" key="2">
    <source>
        <dbReference type="ARBA" id="ARBA00023002"/>
    </source>
</evidence>
<evidence type="ECO:0000256" key="1">
    <source>
        <dbReference type="ARBA" id="ARBA00022723"/>
    </source>
</evidence>